<dbReference type="PANTHER" id="PTHR24304:SF2">
    <property type="entry name" value="24-HYDROXYCHOLESTEROL 7-ALPHA-HYDROXYLASE"/>
    <property type="match status" value="1"/>
</dbReference>
<dbReference type="AlphaFoldDB" id="A0A1I2CRX4"/>
<evidence type="ECO:0000256" key="5">
    <source>
        <dbReference type="PIRSR" id="PIRSR602403-1"/>
    </source>
</evidence>
<keyword evidence="4 5" id="KW-0408">Iron</keyword>
<dbReference type="Pfam" id="PF00067">
    <property type="entry name" value="p450"/>
    <property type="match status" value="1"/>
</dbReference>
<dbReference type="InterPro" id="IPR002403">
    <property type="entry name" value="Cyt_P450_E_grp-IV"/>
</dbReference>
<keyword evidence="3 5" id="KW-0479">Metal-binding</keyword>
<dbReference type="InterPro" id="IPR001128">
    <property type="entry name" value="Cyt_P450"/>
</dbReference>
<proteinExistence type="inferred from homology"/>
<dbReference type="InterPro" id="IPR036396">
    <property type="entry name" value="Cyt_P450_sf"/>
</dbReference>
<sequence>MPQPDAPPPRTFGLPLVGNTLGIMRDPIEFQRRGHRRHGPVFSARIFGTTLTFVDPVGAPELFEQVIRTPTDQLSLVAAYKHLVGRILGPELFTEIDKPMREGLSVKYIGRHVGPTVAFVPQVLARRLPGDHGTIDGLRMANDVVLHVVAHYVLGHGGAERHADELAEAMHVLESDFSILGMMLPIETASARRRRAAFDRMMALIEHEVRARRADRGDHDDFLQFAIDHMATSGGEQDDLRFLALRVLGTIFGAHTNTAMSVASTLSDLVEHPEALARVRAEIAALPADAPMDLAAMRTLVHLHRAINESMRLRSNGGLWRMAMCDIDLGGYRLLRGSVVGASMGLVNLDPARYHESHAYRPARFEAMTTDNYQSPPVGSTPLQFGAFGTGRNLCSGRPLAYAMLAAILVPLLRDYEWEVVARPRRWFTLLTGGLSRPLGDLTLRYRRRKSLPRA</sequence>
<feature type="binding site" description="axial binding residue" evidence="5">
    <location>
        <position position="395"/>
    </location>
    <ligand>
        <name>heme</name>
        <dbReference type="ChEBI" id="CHEBI:30413"/>
    </ligand>
    <ligandPart>
        <name>Fe</name>
        <dbReference type="ChEBI" id="CHEBI:18248"/>
    </ligandPart>
</feature>
<dbReference type="InterPro" id="IPR050529">
    <property type="entry name" value="CYP450_sterol_14alpha_dmase"/>
</dbReference>
<organism evidence="6 7">
    <name type="scientific">Nannocystis exedens</name>
    <dbReference type="NCBI Taxonomy" id="54"/>
    <lineage>
        <taxon>Bacteria</taxon>
        <taxon>Pseudomonadati</taxon>
        <taxon>Myxococcota</taxon>
        <taxon>Polyangia</taxon>
        <taxon>Nannocystales</taxon>
        <taxon>Nannocystaceae</taxon>
        <taxon>Nannocystis</taxon>
    </lineage>
</organism>
<dbReference type="GO" id="GO:0004497">
    <property type="term" value="F:monooxygenase activity"/>
    <property type="evidence" value="ECO:0007669"/>
    <property type="project" value="InterPro"/>
</dbReference>
<name>A0A1I2CRX4_9BACT</name>
<reference evidence="7" key="1">
    <citation type="submission" date="2016-10" db="EMBL/GenBank/DDBJ databases">
        <authorList>
            <person name="Varghese N."/>
            <person name="Submissions S."/>
        </authorList>
    </citation>
    <scope>NUCLEOTIDE SEQUENCE [LARGE SCALE GENOMIC DNA]</scope>
    <source>
        <strain evidence="7">ATCC 25963</strain>
    </source>
</reference>
<evidence type="ECO:0000256" key="1">
    <source>
        <dbReference type="ARBA" id="ARBA00010617"/>
    </source>
</evidence>
<dbReference type="GO" id="GO:0020037">
    <property type="term" value="F:heme binding"/>
    <property type="evidence" value="ECO:0007669"/>
    <property type="project" value="InterPro"/>
</dbReference>
<dbReference type="SUPFAM" id="SSF48264">
    <property type="entry name" value="Cytochrome P450"/>
    <property type="match status" value="1"/>
</dbReference>
<dbReference type="GO" id="GO:0016705">
    <property type="term" value="F:oxidoreductase activity, acting on paired donors, with incorporation or reduction of molecular oxygen"/>
    <property type="evidence" value="ECO:0007669"/>
    <property type="project" value="InterPro"/>
</dbReference>
<dbReference type="STRING" id="54.SAMN02745121_05197"/>
<evidence type="ECO:0000256" key="2">
    <source>
        <dbReference type="ARBA" id="ARBA00022617"/>
    </source>
</evidence>
<gene>
    <name evidence="6" type="ORF">SAMN02745121_05197</name>
</gene>
<keyword evidence="2 5" id="KW-0349">Heme</keyword>
<dbReference type="CDD" id="cd00302">
    <property type="entry name" value="cytochrome_P450"/>
    <property type="match status" value="1"/>
</dbReference>
<dbReference type="EMBL" id="FOMX01000018">
    <property type="protein sequence ID" value="SFE70523.1"/>
    <property type="molecule type" value="Genomic_DNA"/>
</dbReference>
<comment type="cofactor">
    <cofactor evidence="5">
        <name>heme</name>
        <dbReference type="ChEBI" id="CHEBI:30413"/>
    </cofactor>
</comment>
<comment type="similarity">
    <text evidence="1">Belongs to the cytochrome P450 family.</text>
</comment>
<dbReference type="PRINTS" id="PR00465">
    <property type="entry name" value="EP450IV"/>
</dbReference>
<dbReference type="Proteomes" id="UP000199400">
    <property type="component" value="Unassembled WGS sequence"/>
</dbReference>
<dbReference type="PANTHER" id="PTHR24304">
    <property type="entry name" value="CYTOCHROME P450 FAMILY 7"/>
    <property type="match status" value="1"/>
</dbReference>
<evidence type="ECO:0000313" key="6">
    <source>
        <dbReference type="EMBL" id="SFE70523.1"/>
    </source>
</evidence>
<accession>A0A1I2CRX4</accession>
<keyword evidence="7" id="KW-1185">Reference proteome</keyword>
<dbReference type="OrthoDB" id="9764248at2"/>
<dbReference type="RefSeq" id="WP_143140861.1">
    <property type="nucleotide sequence ID" value="NZ_FOMX01000018.1"/>
</dbReference>
<evidence type="ECO:0000256" key="4">
    <source>
        <dbReference type="ARBA" id="ARBA00023004"/>
    </source>
</evidence>
<protein>
    <submittedName>
        <fullName evidence="6">Cytochrome P450</fullName>
    </submittedName>
</protein>
<dbReference type="GO" id="GO:0005506">
    <property type="term" value="F:iron ion binding"/>
    <property type="evidence" value="ECO:0007669"/>
    <property type="project" value="InterPro"/>
</dbReference>
<evidence type="ECO:0000256" key="3">
    <source>
        <dbReference type="ARBA" id="ARBA00022723"/>
    </source>
</evidence>
<evidence type="ECO:0000313" key="7">
    <source>
        <dbReference type="Proteomes" id="UP000199400"/>
    </source>
</evidence>
<dbReference type="Gene3D" id="1.10.630.10">
    <property type="entry name" value="Cytochrome P450"/>
    <property type="match status" value="1"/>
</dbReference>